<dbReference type="EMBL" id="CM055095">
    <property type="protein sequence ID" value="KAJ7557981.1"/>
    <property type="molecule type" value="Genomic_DNA"/>
</dbReference>
<name>A0ACC2DUQ1_DIPCM</name>
<dbReference type="Proteomes" id="UP001162992">
    <property type="component" value="Chromosome 4"/>
</dbReference>
<proteinExistence type="predicted"/>
<keyword evidence="2" id="KW-1185">Reference proteome</keyword>
<protein>
    <submittedName>
        <fullName evidence="1">Uncharacterized protein</fullName>
    </submittedName>
</protein>
<gene>
    <name evidence="1" type="ORF">O6H91_04G019500</name>
</gene>
<evidence type="ECO:0000313" key="1">
    <source>
        <dbReference type="EMBL" id="KAJ7557981.1"/>
    </source>
</evidence>
<reference evidence="2" key="1">
    <citation type="journal article" date="2024" name="Proc. Natl. Acad. Sci. U.S.A.">
        <title>Extraordinary preservation of gene collinearity over three hundred million years revealed in homosporous lycophytes.</title>
        <authorList>
            <person name="Li C."/>
            <person name="Wickell D."/>
            <person name="Kuo L.Y."/>
            <person name="Chen X."/>
            <person name="Nie B."/>
            <person name="Liao X."/>
            <person name="Peng D."/>
            <person name="Ji J."/>
            <person name="Jenkins J."/>
            <person name="Williams M."/>
            <person name="Shu S."/>
            <person name="Plott C."/>
            <person name="Barry K."/>
            <person name="Rajasekar S."/>
            <person name="Grimwood J."/>
            <person name="Han X."/>
            <person name="Sun S."/>
            <person name="Hou Z."/>
            <person name="He W."/>
            <person name="Dai G."/>
            <person name="Sun C."/>
            <person name="Schmutz J."/>
            <person name="Leebens-Mack J.H."/>
            <person name="Li F.W."/>
            <person name="Wang L."/>
        </authorList>
    </citation>
    <scope>NUCLEOTIDE SEQUENCE [LARGE SCALE GENOMIC DNA]</scope>
    <source>
        <strain evidence="2">cv. PW_Plant_1</strain>
    </source>
</reference>
<sequence length="723" mass="76208">MQVLLKWVFAAMALMISMPPPVFPQYDGIIVTQGNLQALLAFKLALEDPHRALASWNESSGQGACSGSWVGVKCSHGQVIVLQLPGKGLGGMISEQVGQLTQLRKLNLHTNRIGGAIPVSLAVLPNLRGLYLFANQLSGTIPAGIGNSPVLQAVDLSSNNLVGSIPAGLTASSKLFLVDLSFNNLTGSIPAECATNPSLTVLNLSNNQLTGVLPDVWGGNGSASQLQSFIASNNNLSGSLPPSLGNLTALQALDLSDNRLNGTLPGALAQLVNLTSFNVSYNLLTGPIPAFKHSFNASSFLGNAGLCGFSGASPCPISPAPAAPAAPVSSPKQPPPVSEQPGQRTRGITTLTLILIVLGSALAFSCAIGVLLFILWRTRHEHQPKAEAAKGLGSAAAKKAKLDQPQIGETAAGKLVHFDAPEESFTADDLLCATAEVMGKSSYGTVYKASLENGNTVVVKRLREGIVKSQKEFEGEVNVLGKIRHPNLVTMRAYYWGPKDEKLLVFEFLPGGSLAAFLHARGPETLFGWTARMKIAAGAARGLNYLHMQEKIIHGNLSSSNILLDSNLSAKISDFGLARLMTASANSNVIATAGAQGYRAPELTKLKKATTKSDVYSFGIVLLELLTGKPPGEPISIESGTLDLPEWVSSVMKEEWTSEVFDVELMKGSVPPSQDDMLETLQLALKCISSTPSLRPEMVDVMHQLEEVACEIPESSSSVGGPG</sequence>
<organism evidence="1 2">
    <name type="scientific">Diphasiastrum complanatum</name>
    <name type="common">Issler's clubmoss</name>
    <name type="synonym">Lycopodium complanatum</name>
    <dbReference type="NCBI Taxonomy" id="34168"/>
    <lineage>
        <taxon>Eukaryota</taxon>
        <taxon>Viridiplantae</taxon>
        <taxon>Streptophyta</taxon>
        <taxon>Embryophyta</taxon>
        <taxon>Tracheophyta</taxon>
        <taxon>Lycopodiopsida</taxon>
        <taxon>Lycopodiales</taxon>
        <taxon>Lycopodiaceae</taxon>
        <taxon>Lycopodioideae</taxon>
        <taxon>Diphasiastrum</taxon>
    </lineage>
</organism>
<accession>A0ACC2DUQ1</accession>
<comment type="caution">
    <text evidence="1">The sequence shown here is derived from an EMBL/GenBank/DDBJ whole genome shotgun (WGS) entry which is preliminary data.</text>
</comment>
<evidence type="ECO:0000313" key="2">
    <source>
        <dbReference type="Proteomes" id="UP001162992"/>
    </source>
</evidence>